<dbReference type="PANTHER" id="PTHR10948:SF23">
    <property type="entry name" value="TRANSPOSASE INSI FOR INSERTION SEQUENCE ELEMENT IS30A-RELATED"/>
    <property type="match status" value="1"/>
</dbReference>
<protein>
    <submittedName>
        <fullName evidence="3">IS30 family transposase</fullName>
    </submittedName>
</protein>
<dbReference type="InterPro" id="IPR053392">
    <property type="entry name" value="Transposase_IS30-like"/>
</dbReference>
<reference evidence="3 10" key="1">
    <citation type="submission" date="2020-04" db="EMBL/GenBank/DDBJ databases">
        <authorList>
            <person name="Hitch T.C.A."/>
            <person name="Wylensek D."/>
            <person name="Clavel T."/>
        </authorList>
    </citation>
    <scope>NUCLEOTIDE SEQUENCE [LARGE SCALE GENOMIC DNA]</scope>
    <source>
        <strain evidence="3 10">WB01_NA02</strain>
    </source>
</reference>
<dbReference type="EMBL" id="JABTDW010000001">
    <property type="protein sequence ID" value="NSB13046.1"/>
    <property type="molecule type" value="Genomic_DNA"/>
</dbReference>
<proteinExistence type="predicted"/>
<dbReference type="EMBL" id="JABTDW010000001">
    <property type="protein sequence ID" value="NSB13410.1"/>
    <property type="molecule type" value="Genomic_DNA"/>
</dbReference>
<name>A0A1S8NPQ4_CLOBE</name>
<dbReference type="InterPro" id="IPR001584">
    <property type="entry name" value="Integrase_cat-core"/>
</dbReference>
<evidence type="ECO:0000313" key="7">
    <source>
        <dbReference type="EMBL" id="NSB14476.1"/>
    </source>
</evidence>
<sequence>MSNEDLCKGKHLKIEDRLIIEYGLDENYTLKEIAERVKKDPTTISKEIKRNRFLKSSKRKENNLQSCKHRKSCTKTNLCNSSCGNQCKKCRFINCYRTCNEYLIKKCTKLNRYPYVCNSCSTVTTCTDEKSYYKAKVADTKYKELLVTSREGLNITSNELKKIDELISPLILKGQSISHIFTHHKDELNCCERTLYYYFDKNAFAARNIDLPRKVKYKPRKKSTLPVIKESTDRVGRTFNDFVKFIEDNPSIPIIEMDTVHGTRSGKVLLTFMFRNCSLMLAFIIDNCSQTAVKDTLDKLYEVLGHEVFKRSFPVILTDNGSEFKNPEALELDTEGNQRTKIFYCNPMASYQKPHVEKNHEYIRYIIPKGKSFDDRNQEDITLMMNHINSTARASLNGNTPFKLAQMLLDVSMLDKLSLKHIHADEVHLKPALFNK</sequence>
<dbReference type="SUPFAM" id="SSF53098">
    <property type="entry name" value="Ribonuclease H-like"/>
    <property type="match status" value="1"/>
</dbReference>
<dbReference type="GO" id="GO:0006310">
    <property type="term" value="P:DNA recombination"/>
    <property type="evidence" value="ECO:0007669"/>
    <property type="project" value="UniProtKB-KW"/>
</dbReference>
<evidence type="ECO:0000313" key="4">
    <source>
        <dbReference type="EMBL" id="NSB12874.1"/>
    </source>
</evidence>
<evidence type="ECO:0000313" key="9">
    <source>
        <dbReference type="EMBL" id="NSB17552.1"/>
    </source>
</evidence>
<organism evidence="3 10">
    <name type="scientific">Clostridium beijerinckii</name>
    <name type="common">Clostridium MP</name>
    <dbReference type="NCBI Taxonomy" id="1520"/>
    <lineage>
        <taxon>Bacteria</taxon>
        <taxon>Bacillati</taxon>
        <taxon>Bacillota</taxon>
        <taxon>Clostridia</taxon>
        <taxon>Eubacteriales</taxon>
        <taxon>Clostridiaceae</taxon>
        <taxon>Clostridium</taxon>
    </lineage>
</organism>
<evidence type="ECO:0000313" key="3">
    <source>
        <dbReference type="EMBL" id="NMF07991.1"/>
    </source>
</evidence>
<dbReference type="Proteomes" id="UP000587880">
    <property type="component" value="Unassembled WGS sequence"/>
</dbReference>
<accession>A0A1S8NPQ4</accession>
<dbReference type="AlphaFoldDB" id="A0A1S8NPQ4"/>
<evidence type="ECO:0000313" key="8">
    <source>
        <dbReference type="EMBL" id="NSB16082.1"/>
    </source>
</evidence>
<dbReference type="InterPro" id="IPR025246">
    <property type="entry name" value="IS30-like_HTH"/>
</dbReference>
<dbReference type="EMBL" id="JABTDW010000001">
    <property type="protein sequence ID" value="NSB16082.1"/>
    <property type="molecule type" value="Genomic_DNA"/>
</dbReference>
<dbReference type="RefSeq" id="WP_168983579.1">
    <property type="nucleotide sequence ID" value="NZ_JABAGD010000112.1"/>
</dbReference>
<dbReference type="GO" id="GO:0015074">
    <property type="term" value="P:DNA integration"/>
    <property type="evidence" value="ECO:0007669"/>
    <property type="project" value="InterPro"/>
</dbReference>
<evidence type="ECO:0000256" key="1">
    <source>
        <dbReference type="ARBA" id="ARBA00023172"/>
    </source>
</evidence>
<dbReference type="GO" id="GO:0005829">
    <property type="term" value="C:cytosol"/>
    <property type="evidence" value="ECO:0007669"/>
    <property type="project" value="TreeGrafter"/>
</dbReference>
<dbReference type="GO" id="GO:0003676">
    <property type="term" value="F:nucleic acid binding"/>
    <property type="evidence" value="ECO:0007669"/>
    <property type="project" value="InterPro"/>
</dbReference>
<dbReference type="InterPro" id="IPR036397">
    <property type="entry name" value="RNaseH_sf"/>
</dbReference>
<dbReference type="EMBL" id="JABAGD010000112">
    <property type="protein sequence ID" value="NMF07991.1"/>
    <property type="molecule type" value="Genomic_DNA"/>
</dbReference>
<dbReference type="EMBL" id="JABTDW010000001">
    <property type="protein sequence ID" value="NSB12874.1"/>
    <property type="molecule type" value="Genomic_DNA"/>
</dbReference>
<dbReference type="PANTHER" id="PTHR10948">
    <property type="entry name" value="TRANSPOSASE"/>
    <property type="match status" value="1"/>
</dbReference>
<dbReference type="InterPro" id="IPR012337">
    <property type="entry name" value="RNaseH-like_sf"/>
</dbReference>
<evidence type="ECO:0000259" key="2">
    <source>
        <dbReference type="PROSITE" id="PS50994"/>
    </source>
</evidence>
<dbReference type="PROSITE" id="PS50994">
    <property type="entry name" value="INTEGRASE"/>
    <property type="match status" value="1"/>
</dbReference>
<evidence type="ECO:0000313" key="5">
    <source>
        <dbReference type="EMBL" id="NSB13046.1"/>
    </source>
</evidence>
<dbReference type="EMBL" id="JABTDW010000001">
    <property type="protein sequence ID" value="NSB17552.1"/>
    <property type="molecule type" value="Genomic_DNA"/>
</dbReference>
<evidence type="ECO:0000313" key="10">
    <source>
        <dbReference type="Proteomes" id="UP000587880"/>
    </source>
</evidence>
<dbReference type="NCBIfam" id="NF033563">
    <property type="entry name" value="transpos_IS30"/>
    <property type="match status" value="1"/>
</dbReference>
<dbReference type="Gene3D" id="3.30.420.10">
    <property type="entry name" value="Ribonuclease H-like superfamily/Ribonuclease H"/>
    <property type="match status" value="1"/>
</dbReference>
<dbReference type="Proteomes" id="UP000822184">
    <property type="component" value="Unassembled WGS sequence"/>
</dbReference>
<dbReference type="EMBL" id="JABTDW010000001">
    <property type="protein sequence ID" value="NSB14476.1"/>
    <property type="molecule type" value="Genomic_DNA"/>
</dbReference>
<dbReference type="GO" id="GO:0032196">
    <property type="term" value="P:transposition"/>
    <property type="evidence" value="ECO:0007669"/>
    <property type="project" value="TreeGrafter"/>
</dbReference>
<reference evidence="4" key="2">
    <citation type="submission" date="2020-06" db="EMBL/GenBank/DDBJ databases">
        <title>Genomic insights into acetone-butanol-ethanol (ABE) fermentation by sequencing solventogenic clostridia strains.</title>
        <authorList>
            <person name="Brown S."/>
        </authorList>
    </citation>
    <scope>NUCLEOTIDE SEQUENCE</scope>
    <source>
        <strain evidence="4">DJ123</strain>
    </source>
</reference>
<comment type="caution">
    <text evidence="3">The sequence shown here is derived from an EMBL/GenBank/DDBJ whole genome shotgun (WGS) entry which is preliminary data.</text>
</comment>
<dbReference type="Pfam" id="PF13936">
    <property type="entry name" value="HTH_38"/>
    <property type="match status" value="1"/>
</dbReference>
<keyword evidence="1" id="KW-0233">DNA recombination</keyword>
<evidence type="ECO:0000313" key="6">
    <source>
        <dbReference type="EMBL" id="NSB13410.1"/>
    </source>
</evidence>
<gene>
    <name evidence="4" type="ORF">BCD95_001133</name>
    <name evidence="5" type="ORF">BCD95_001305</name>
    <name evidence="6" type="ORF">BCD95_001669</name>
    <name evidence="7" type="ORF">BCD95_002735</name>
    <name evidence="8" type="ORF">BCD95_004341</name>
    <name evidence="9" type="ORF">BCD95_005811</name>
    <name evidence="3" type="ORF">HF849_25385</name>
</gene>
<dbReference type="GO" id="GO:0004803">
    <property type="term" value="F:transposase activity"/>
    <property type="evidence" value="ECO:0007669"/>
    <property type="project" value="TreeGrafter"/>
</dbReference>
<feature type="domain" description="Integrase catalytic" evidence="2">
    <location>
        <begin position="246"/>
        <end position="409"/>
    </location>
</feature>
<dbReference type="InterPro" id="IPR051917">
    <property type="entry name" value="Transposase-Integrase"/>
</dbReference>